<accession>A0ABT5AWJ6</accession>
<evidence type="ECO:0000313" key="3">
    <source>
        <dbReference type="EMBL" id="MDC0666191.1"/>
    </source>
</evidence>
<dbReference type="Proteomes" id="UP001217838">
    <property type="component" value="Unassembled WGS sequence"/>
</dbReference>
<keyword evidence="4" id="KW-1185">Reference proteome</keyword>
<keyword evidence="1" id="KW-0812">Transmembrane</keyword>
<keyword evidence="1" id="KW-0472">Membrane</keyword>
<proteinExistence type="predicted"/>
<comment type="caution">
    <text evidence="3">The sequence shown here is derived from an EMBL/GenBank/DDBJ whole genome shotgun (WGS) entry which is preliminary data.</text>
</comment>
<dbReference type="Gene3D" id="3.40.50.720">
    <property type="entry name" value="NAD(P)-binding Rossmann-like Domain"/>
    <property type="match status" value="1"/>
</dbReference>
<dbReference type="InterPro" id="IPR026055">
    <property type="entry name" value="FAR"/>
</dbReference>
<name>A0ABT5AWJ6_9BACT</name>
<dbReference type="PANTHER" id="PTHR11011:SF45">
    <property type="entry name" value="FATTY ACYL-COA REDUCTASE CG8306-RELATED"/>
    <property type="match status" value="1"/>
</dbReference>
<sequence length="372" mass="39607">MAGLTRNVLITGATGVVGSALIPIFLADPDTRVSLLIRAASEAELHERVRGLVDYLGPDLRDELALGRITALRGDVTRPRLGLDEAQYDTLIAESTHIVHCAGNVRMNLPIEQARAISVDSARHVTDLGAACLARGRLRKVDVVSTVGVAGTMQGLVPERPLPEVQQFHNTYETAKAEAEALVLERMAAGLPATIHRPSMVVGDSATGRAIRGQIFDYLCRFLSGAVTGGLVPAPEDVRLDIIPVDHVARAIAWSGEDPRACGKIFHLCSGPGGSLSIAELVDRMEAIARRRGVERPPLRKVSSAEFRAALPGLVAAASGRAAAQVANLAIFLDYMDDRQLFDNRETAAALASAGIVAPQVDDYLEKVIDLG</sequence>
<gene>
    <name evidence="3" type="ORF">POL58_00515</name>
</gene>
<protein>
    <submittedName>
        <fullName evidence="3">SDR family oxidoreductase</fullName>
    </submittedName>
</protein>
<dbReference type="PANTHER" id="PTHR11011">
    <property type="entry name" value="MALE STERILITY PROTEIN 2-RELATED"/>
    <property type="match status" value="1"/>
</dbReference>
<feature type="transmembrane region" description="Helical" evidence="1">
    <location>
        <begin position="7"/>
        <end position="26"/>
    </location>
</feature>
<feature type="domain" description="Thioester reductase (TE)" evidence="2">
    <location>
        <begin position="10"/>
        <end position="252"/>
    </location>
</feature>
<dbReference type="RefSeq" id="WP_271993625.1">
    <property type="nucleotide sequence ID" value="NZ_JAQNDN010000001.1"/>
</dbReference>
<keyword evidence="1" id="KW-1133">Transmembrane helix</keyword>
<dbReference type="Pfam" id="PF07993">
    <property type="entry name" value="NAD_binding_4"/>
    <property type="match status" value="1"/>
</dbReference>
<evidence type="ECO:0000256" key="1">
    <source>
        <dbReference type="SAM" id="Phobius"/>
    </source>
</evidence>
<dbReference type="InterPro" id="IPR036291">
    <property type="entry name" value="NAD(P)-bd_dom_sf"/>
</dbReference>
<organism evidence="3 4">
    <name type="scientific">Nannocystis radixulma</name>
    <dbReference type="NCBI Taxonomy" id="2995305"/>
    <lineage>
        <taxon>Bacteria</taxon>
        <taxon>Pseudomonadati</taxon>
        <taxon>Myxococcota</taxon>
        <taxon>Polyangia</taxon>
        <taxon>Nannocystales</taxon>
        <taxon>Nannocystaceae</taxon>
        <taxon>Nannocystis</taxon>
    </lineage>
</organism>
<reference evidence="3 4" key="1">
    <citation type="submission" date="2022-11" db="EMBL/GenBank/DDBJ databases">
        <title>Minimal conservation of predation-associated metabolite biosynthetic gene clusters underscores biosynthetic potential of Myxococcota including descriptions for ten novel species: Archangium lansinium sp. nov., Myxococcus landrumus sp. nov., Nannocystis bai.</title>
        <authorList>
            <person name="Ahearne A."/>
            <person name="Stevens C."/>
            <person name="Dowd S."/>
        </authorList>
    </citation>
    <scope>NUCLEOTIDE SEQUENCE [LARGE SCALE GENOMIC DNA]</scope>
    <source>
        <strain evidence="3 4">NCELM</strain>
    </source>
</reference>
<dbReference type="InterPro" id="IPR013120">
    <property type="entry name" value="FAR_NAD-bd"/>
</dbReference>
<evidence type="ECO:0000313" key="4">
    <source>
        <dbReference type="Proteomes" id="UP001217838"/>
    </source>
</evidence>
<dbReference type="EMBL" id="JAQNDN010000001">
    <property type="protein sequence ID" value="MDC0666191.1"/>
    <property type="molecule type" value="Genomic_DNA"/>
</dbReference>
<dbReference type="SUPFAM" id="SSF51735">
    <property type="entry name" value="NAD(P)-binding Rossmann-fold domains"/>
    <property type="match status" value="1"/>
</dbReference>
<evidence type="ECO:0000259" key="2">
    <source>
        <dbReference type="Pfam" id="PF07993"/>
    </source>
</evidence>